<comment type="similarity">
    <text evidence="1">Belongs to the transglycosylase Slt family.</text>
</comment>
<dbReference type="SUPFAM" id="SSF53955">
    <property type="entry name" value="Lysozyme-like"/>
    <property type="match status" value="1"/>
</dbReference>
<dbReference type="EMBL" id="CADCTA010000051">
    <property type="protein sequence ID" value="CAA9230380.1"/>
    <property type="molecule type" value="Genomic_DNA"/>
</dbReference>
<protein>
    <submittedName>
        <fullName evidence="3">GH23</fullName>
        <ecNumber evidence="3">3.2.1.-</ecNumber>
    </submittedName>
</protein>
<keyword evidence="3" id="KW-0378">Hydrolase</keyword>
<proteinExistence type="inferred from homology"/>
<sequence>MFRFFLKLIICGLLAAALGMTYLAMRTGDTFYTVHEWLSPQRFQQHDALIKSVATQQQMDPMLIKAVVWRESRFDPMKFGGAGERGLMQITEPAAREWAKGNDVENFQPEELFDPKVNVQAGTWYLARAMQHWSKQSDPVPFALAEYNAGASRAQRWAGGDDVVIPPDKFRSNIDFPGTRAYIDSIMARRDFYKRRGRM</sequence>
<accession>A0A6J4HS21</accession>
<keyword evidence="3" id="KW-0326">Glycosidase</keyword>
<gene>
    <name evidence="3" type="ORF">AVDCRST_MAG42-1098</name>
</gene>
<evidence type="ECO:0000313" key="3">
    <source>
        <dbReference type="EMBL" id="CAA9230380.1"/>
    </source>
</evidence>
<dbReference type="PANTHER" id="PTHR37423">
    <property type="entry name" value="SOLUBLE LYTIC MUREIN TRANSGLYCOSYLASE-RELATED"/>
    <property type="match status" value="1"/>
</dbReference>
<organism evidence="3">
    <name type="scientific">uncultured Chthoniobacterales bacterium</name>
    <dbReference type="NCBI Taxonomy" id="1836801"/>
    <lineage>
        <taxon>Bacteria</taxon>
        <taxon>Pseudomonadati</taxon>
        <taxon>Verrucomicrobiota</taxon>
        <taxon>Spartobacteria</taxon>
        <taxon>Chthoniobacterales</taxon>
        <taxon>environmental samples</taxon>
    </lineage>
</organism>
<evidence type="ECO:0000256" key="1">
    <source>
        <dbReference type="ARBA" id="ARBA00007734"/>
    </source>
</evidence>
<dbReference type="PANTHER" id="PTHR37423:SF2">
    <property type="entry name" value="MEMBRANE-BOUND LYTIC MUREIN TRANSGLYCOSYLASE C"/>
    <property type="match status" value="1"/>
</dbReference>
<reference evidence="3" key="1">
    <citation type="submission" date="2020-02" db="EMBL/GenBank/DDBJ databases">
        <authorList>
            <person name="Meier V. D."/>
        </authorList>
    </citation>
    <scope>NUCLEOTIDE SEQUENCE</scope>
    <source>
        <strain evidence="3">AVDCRST_MAG42</strain>
    </source>
</reference>
<dbReference type="EC" id="3.2.1.-" evidence="3"/>
<dbReference type="CDD" id="cd16896">
    <property type="entry name" value="LT_Slt70-like"/>
    <property type="match status" value="1"/>
</dbReference>
<dbReference type="AlphaFoldDB" id="A0A6J4HS21"/>
<dbReference type="GO" id="GO:0016798">
    <property type="term" value="F:hydrolase activity, acting on glycosyl bonds"/>
    <property type="evidence" value="ECO:0007669"/>
    <property type="project" value="UniProtKB-KW"/>
</dbReference>
<dbReference type="InterPro" id="IPR023346">
    <property type="entry name" value="Lysozyme-like_dom_sf"/>
</dbReference>
<dbReference type="Gene3D" id="1.10.530.10">
    <property type="match status" value="1"/>
</dbReference>
<evidence type="ECO:0000259" key="2">
    <source>
        <dbReference type="Pfam" id="PF01464"/>
    </source>
</evidence>
<dbReference type="InterPro" id="IPR008258">
    <property type="entry name" value="Transglycosylase_SLT_dom_1"/>
</dbReference>
<feature type="domain" description="Transglycosylase SLT" evidence="2">
    <location>
        <begin position="50"/>
        <end position="159"/>
    </location>
</feature>
<name>A0A6J4HS21_9BACT</name>
<dbReference type="Pfam" id="PF01464">
    <property type="entry name" value="SLT"/>
    <property type="match status" value="1"/>
</dbReference>